<dbReference type="CDD" id="cd10456">
    <property type="entry name" value="GIY-YIG_UPF0213"/>
    <property type="match status" value="1"/>
</dbReference>
<dbReference type="Gene3D" id="3.40.1440.10">
    <property type="entry name" value="GIY-YIG endonuclease"/>
    <property type="match status" value="1"/>
</dbReference>
<dbReference type="Pfam" id="PF01541">
    <property type="entry name" value="GIY-YIG"/>
    <property type="match status" value="1"/>
</dbReference>
<keyword evidence="2" id="KW-0540">Nuclease</keyword>
<feature type="domain" description="GIY-YIG" evidence="1">
    <location>
        <begin position="10"/>
        <end position="85"/>
    </location>
</feature>
<dbReference type="PANTHER" id="PTHR34477">
    <property type="entry name" value="UPF0213 PROTEIN YHBQ"/>
    <property type="match status" value="1"/>
</dbReference>
<reference evidence="2" key="1">
    <citation type="submission" date="2020-03" db="EMBL/GenBank/DDBJ databases">
        <title>The deep terrestrial virosphere.</title>
        <authorList>
            <person name="Holmfeldt K."/>
            <person name="Nilsson E."/>
            <person name="Simone D."/>
            <person name="Lopez-Fernandez M."/>
            <person name="Wu X."/>
            <person name="de Brujin I."/>
            <person name="Lundin D."/>
            <person name="Andersson A."/>
            <person name="Bertilsson S."/>
            <person name="Dopson M."/>
        </authorList>
    </citation>
    <scope>NUCLEOTIDE SEQUENCE</scope>
    <source>
        <strain evidence="3">MM415B01383</strain>
        <strain evidence="2">TM448A00757</strain>
        <strain evidence="4">TM448B00909</strain>
    </source>
</reference>
<dbReference type="InterPro" id="IPR050190">
    <property type="entry name" value="UPF0213_domain"/>
</dbReference>
<dbReference type="InterPro" id="IPR000305">
    <property type="entry name" value="GIY-YIG_endonuc"/>
</dbReference>
<protein>
    <submittedName>
        <fullName evidence="2">Putative endonuclease</fullName>
    </submittedName>
</protein>
<organism evidence="2">
    <name type="scientific">viral metagenome</name>
    <dbReference type="NCBI Taxonomy" id="1070528"/>
    <lineage>
        <taxon>unclassified sequences</taxon>
        <taxon>metagenomes</taxon>
        <taxon>organismal metagenomes</taxon>
    </lineage>
</organism>
<evidence type="ECO:0000313" key="4">
    <source>
        <dbReference type="EMBL" id="QJH97072.1"/>
    </source>
</evidence>
<dbReference type="SUPFAM" id="SSF82771">
    <property type="entry name" value="GIY-YIG endonuclease"/>
    <property type="match status" value="1"/>
</dbReference>
<evidence type="ECO:0000313" key="3">
    <source>
        <dbReference type="EMBL" id="QJA58907.1"/>
    </source>
</evidence>
<evidence type="ECO:0000313" key="2">
    <source>
        <dbReference type="EMBL" id="QJA47931.1"/>
    </source>
</evidence>
<dbReference type="GO" id="GO:0004519">
    <property type="term" value="F:endonuclease activity"/>
    <property type="evidence" value="ECO:0007669"/>
    <property type="project" value="UniProtKB-KW"/>
</dbReference>
<dbReference type="AlphaFoldDB" id="A0A6H1ZKH0"/>
<keyword evidence="2" id="KW-0378">Hydrolase</keyword>
<proteinExistence type="predicted"/>
<dbReference type="EMBL" id="MT144063">
    <property type="protein sequence ID" value="QJA47931.1"/>
    <property type="molecule type" value="Genomic_DNA"/>
</dbReference>
<dbReference type="PROSITE" id="PS50164">
    <property type="entry name" value="GIY_YIG"/>
    <property type="match status" value="1"/>
</dbReference>
<keyword evidence="2" id="KW-0255">Endonuclease</keyword>
<evidence type="ECO:0000259" key="1">
    <source>
        <dbReference type="PROSITE" id="PS50164"/>
    </source>
</evidence>
<gene>
    <name evidence="3" type="ORF">MM415B01383_0003</name>
    <name evidence="2" type="ORF">TM448A00757_0019</name>
    <name evidence="4" type="ORF">TM448B00909_0019</name>
</gene>
<accession>A0A6H1ZKH0</accession>
<sequence>MERMNDIECKSWCVYLILCEDGSYYAGVTNDLEARFATHLSGKGAKYTRAHKPLRVIAFRRYEDRAAAQKAEWAVKQLPKRKKIAFLASGD</sequence>
<name>A0A6H1ZKH0_9ZZZZ</name>
<dbReference type="InterPro" id="IPR035901">
    <property type="entry name" value="GIY-YIG_endonuc_sf"/>
</dbReference>
<dbReference type="PANTHER" id="PTHR34477:SF1">
    <property type="entry name" value="UPF0213 PROTEIN YHBQ"/>
    <property type="match status" value="1"/>
</dbReference>
<dbReference type="EMBL" id="MT141346">
    <property type="protein sequence ID" value="QJA58907.1"/>
    <property type="molecule type" value="Genomic_DNA"/>
</dbReference>
<dbReference type="EMBL" id="MT144672">
    <property type="protein sequence ID" value="QJH97072.1"/>
    <property type="molecule type" value="Genomic_DNA"/>
</dbReference>